<protein>
    <submittedName>
        <fullName evidence="1">Uncharacterized protein</fullName>
    </submittedName>
</protein>
<sequence>MLKQTRAMGSHLSRFATVPALPFLFSAHPVGLQSQGTEDVYLALREASVTCILGVFARSHSFHFRPFHPFNRCVSYMGTTIRRSNRSCANFTSGIDRSPPPYLWACCPPRCS</sequence>
<evidence type="ECO:0000313" key="1">
    <source>
        <dbReference type="EMBL" id="RPD59414.1"/>
    </source>
</evidence>
<dbReference type="EMBL" id="ML122270">
    <property type="protein sequence ID" value="RPD59414.1"/>
    <property type="molecule type" value="Genomic_DNA"/>
</dbReference>
<reference evidence="1" key="1">
    <citation type="journal article" date="2018" name="Genome Biol. Evol.">
        <title>Genomics and development of Lentinus tigrinus, a white-rot wood-decaying mushroom with dimorphic fruiting bodies.</title>
        <authorList>
            <person name="Wu B."/>
            <person name="Xu Z."/>
            <person name="Knudson A."/>
            <person name="Carlson A."/>
            <person name="Chen N."/>
            <person name="Kovaka S."/>
            <person name="LaButti K."/>
            <person name="Lipzen A."/>
            <person name="Pennachio C."/>
            <person name="Riley R."/>
            <person name="Schakwitz W."/>
            <person name="Umezawa K."/>
            <person name="Ohm R.A."/>
            <person name="Grigoriev I.V."/>
            <person name="Nagy L.G."/>
            <person name="Gibbons J."/>
            <person name="Hibbett D."/>
        </authorList>
    </citation>
    <scope>NUCLEOTIDE SEQUENCE [LARGE SCALE GENOMIC DNA]</scope>
    <source>
        <strain evidence="1">ALCF2SS1-6</strain>
    </source>
</reference>
<evidence type="ECO:0000313" key="2">
    <source>
        <dbReference type="Proteomes" id="UP000313359"/>
    </source>
</evidence>
<dbReference type="AlphaFoldDB" id="A0A5C2S8M2"/>
<gene>
    <name evidence="1" type="ORF">L227DRAFT_160654</name>
</gene>
<accession>A0A5C2S8M2</accession>
<organism evidence="1 2">
    <name type="scientific">Lentinus tigrinus ALCF2SS1-6</name>
    <dbReference type="NCBI Taxonomy" id="1328759"/>
    <lineage>
        <taxon>Eukaryota</taxon>
        <taxon>Fungi</taxon>
        <taxon>Dikarya</taxon>
        <taxon>Basidiomycota</taxon>
        <taxon>Agaricomycotina</taxon>
        <taxon>Agaricomycetes</taxon>
        <taxon>Polyporales</taxon>
        <taxon>Polyporaceae</taxon>
        <taxon>Lentinus</taxon>
    </lineage>
</organism>
<name>A0A5C2S8M2_9APHY</name>
<dbReference type="Proteomes" id="UP000313359">
    <property type="component" value="Unassembled WGS sequence"/>
</dbReference>
<proteinExistence type="predicted"/>
<keyword evidence="2" id="KW-1185">Reference proteome</keyword>